<comment type="caution">
    <text evidence="6">The sequence shown here is derived from an EMBL/GenBank/DDBJ whole genome shotgun (WGS) entry which is preliminary data.</text>
</comment>
<dbReference type="PANTHER" id="PTHR21392">
    <property type="entry name" value="TRNA-URIDINE AMINOCARBOXYPROPYLTRANSFERASE 2"/>
    <property type="match status" value="1"/>
</dbReference>
<dbReference type="SMART" id="SM01144">
    <property type="entry name" value="DTW"/>
    <property type="match status" value="1"/>
</dbReference>
<proteinExistence type="predicted"/>
<evidence type="ECO:0000256" key="3">
    <source>
        <dbReference type="ARBA" id="ARBA00022691"/>
    </source>
</evidence>
<sequence>MAVKKQIIESCRGCGLTFNCVCDSLPSLVADWDLVLLTHPNETRRETNTGQWLRKSLAQCQVFEWSRTSIPAELTAILESPNHQPILLFPNDNSRLLTPTAIQGCSKRIVFIVLDGTWQEAQKMYNRSDWLKALPHWHIQMSGDSCYSLRRNQTSGHFCTLEVGIHLLSLSHRTTLPNNNSSEQLQQFFEHYLNVYQADKSGHQWKGSNHDQ</sequence>
<keyword evidence="4" id="KW-0819">tRNA processing</keyword>
<dbReference type="PANTHER" id="PTHR21392:SF1">
    <property type="entry name" value="TRNA-URIDINE AMINOCARBOXYPROPYLTRANSFERASE"/>
    <property type="match status" value="1"/>
</dbReference>
<feature type="domain" description="DTW" evidence="5">
    <location>
        <begin position="7"/>
        <end position="201"/>
    </location>
</feature>
<protein>
    <recommendedName>
        <fullName evidence="1">tRNA-uridine aminocarboxypropyltransferase</fullName>
        <ecNumber evidence="1">2.5.1.25</ecNumber>
    </recommendedName>
</protein>
<evidence type="ECO:0000259" key="5">
    <source>
        <dbReference type="SMART" id="SM01144"/>
    </source>
</evidence>
<keyword evidence="7" id="KW-1185">Reference proteome</keyword>
<dbReference type="Proteomes" id="UP001156690">
    <property type="component" value="Unassembled WGS sequence"/>
</dbReference>
<dbReference type="GO" id="GO:0008033">
    <property type="term" value="P:tRNA processing"/>
    <property type="evidence" value="ECO:0007669"/>
    <property type="project" value="UniProtKB-KW"/>
</dbReference>
<dbReference type="AlphaFoldDB" id="A0AAV5NXC3"/>
<keyword evidence="3" id="KW-0949">S-adenosyl-L-methionine</keyword>
<reference evidence="7" key="1">
    <citation type="journal article" date="2019" name="Int. J. Syst. Evol. Microbiol.">
        <title>The Global Catalogue of Microorganisms (GCM) 10K type strain sequencing project: providing services to taxonomists for standard genome sequencing and annotation.</title>
        <authorList>
            <consortium name="The Broad Institute Genomics Platform"/>
            <consortium name="The Broad Institute Genome Sequencing Center for Infectious Disease"/>
            <person name="Wu L."/>
            <person name="Ma J."/>
        </authorList>
    </citation>
    <scope>NUCLEOTIDE SEQUENCE [LARGE SCALE GENOMIC DNA]</scope>
    <source>
        <strain evidence="7">NBRC 15640</strain>
    </source>
</reference>
<evidence type="ECO:0000256" key="1">
    <source>
        <dbReference type="ARBA" id="ARBA00012386"/>
    </source>
</evidence>
<dbReference type="InterPro" id="IPR005636">
    <property type="entry name" value="DTW"/>
</dbReference>
<dbReference type="Pfam" id="PF03942">
    <property type="entry name" value="DTW"/>
    <property type="match status" value="1"/>
</dbReference>
<name>A0AAV5NXC3_9VIBR</name>
<evidence type="ECO:0000256" key="2">
    <source>
        <dbReference type="ARBA" id="ARBA00022679"/>
    </source>
</evidence>
<dbReference type="GO" id="GO:0016432">
    <property type="term" value="F:tRNA-uridine aminocarboxypropyltransferase activity"/>
    <property type="evidence" value="ECO:0007669"/>
    <property type="project" value="UniProtKB-EC"/>
</dbReference>
<dbReference type="InterPro" id="IPR039262">
    <property type="entry name" value="DTWD2/TAPT"/>
</dbReference>
<dbReference type="EC" id="2.5.1.25" evidence="1"/>
<gene>
    <name evidence="6" type="ORF">GCM10007932_40480</name>
</gene>
<evidence type="ECO:0000313" key="6">
    <source>
        <dbReference type="EMBL" id="GLQ74687.1"/>
    </source>
</evidence>
<organism evidence="6 7">
    <name type="scientific">Vibrio penaeicida</name>
    <dbReference type="NCBI Taxonomy" id="104609"/>
    <lineage>
        <taxon>Bacteria</taxon>
        <taxon>Pseudomonadati</taxon>
        <taxon>Pseudomonadota</taxon>
        <taxon>Gammaproteobacteria</taxon>
        <taxon>Vibrionales</taxon>
        <taxon>Vibrionaceae</taxon>
        <taxon>Vibrio</taxon>
    </lineage>
</organism>
<dbReference type="EMBL" id="BSNX01000056">
    <property type="protein sequence ID" value="GLQ74687.1"/>
    <property type="molecule type" value="Genomic_DNA"/>
</dbReference>
<accession>A0AAV5NXC3</accession>
<evidence type="ECO:0000256" key="4">
    <source>
        <dbReference type="ARBA" id="ARBA00022694"/>
    </source>
</evidence>
<evidence type="ECO:0000313" key="7">
    <source>
        <dbReference type="Proteomes" id="UP001156690"/>
    </source>
</evidence>
<keyword evidence="2" id="KW-0808">Transferase</keyword>
<dbReference type="RefSeq" id="WP_126609444.1">
    <property type="nucleotide sequence ID" value="NZ_AP025144.1"/>
</dbReference>